<name>A0ABR0EVW8_ZASCE</name>
<evidence type="ECO:0000313" key="5">
    <source>
        <dbReference type="EMBL" id="KAK4505544.1"/>
    </source>
</evidence>
<dbReference type="Pfam" id="PF11894">
    <property type="entry name" value="Nup192"/>
    <property type="match status" value="1"/>
</dbReference>
<dbReference type="InterPro" id="IPR021827">
    <property type="entry name" value="Nup186/Nup192/Nup205"/>
</dbReference>
<evidence type="ECO:0008006" key="7">
    <source>
        <dbReference type="Google" id="ProtNLM"/>
    </source>
</evidence>
<comment type="similarity">
    <text evidence="2">Belongs to the NUP186/NUP192/NUP205 family.</text>
</comment>
<dbReference type="PANTHER" id="PTHR31344">
    <property type="entry name" value="NUCLEAR PORE COMPLEX PROTEIN NUP205"/>
    <property type="match status" value="1"/>
</dbReference>
<keyword evidence="4" id="KW-0539">Nucleus</keyword>
<dbReference type="Proteomes" id="UP001305779">
    <property type="component" value="Unassembled WGS sequence"/>
</dbReference>
<sequence length="1648" mass="181834">MDELDDPLTRLQMLQRDLSALNETRLENIGRLEYELAACRADLERLLHRNRKSDQSRAKVAPSTTPSPTTLKIENTEYEVNELFRQSAIYTADLLDLDELEAALLCIRSQSLIENTQDPTALAIKAVVLFHEERVAVLDCVRIILQGSLDGDNDDEVQDEFRRIVRESLVGQNGQSGSSAYWNKCLEGLGDIEAFIAKVAAAKDKAIQTGEDLSGIKGEWLVVQRMLLTRQHESMASILSYLMRGEWVQAEQFRGFVSRAASLDIPADIAIHYLPAFISGSATFASDHTTTPEAAAAGIYNLFAAASGQSEWKNKDLRAAATVFWLAEYNARFAAGSVAYNQSSARQDRDNEAREKLFFDALAENALRYILATASFLKPVVWHDPARTAIVHHLAYDGLAIPVEAPRPSPDFSNMVMRELQVFGEAVVANMSDVLRKLKTEEDEKRRTLLSQSTNVIDPDLDLERFLVIMAYAWHDDAEAANELWWASRDSNLFGFLRYVSQRLPTPRVAAFCTLLQSIACDEKTANHAHRFLLEDAAMVGGKVRKTYAISWSQIFSELELYASSLKDRPSAPQTGSDPDRNPDEMVLEEWETSVMLESYLGLAARICRNSPDARNWLLKEQTFHLGEVMFQLLRSADYVRIRACCLELLTAFLTDKSIEVRNGLWVLFDSWVSSGGVDGSTAARPPGRRQFQAKDYLSAYARDPEAGAAMVAFLNALVGPMAGSAEQLIDQLPFPEALGRPHRHEGIHSYVDFVMDAVLARKISDMPADDPLLHILRYECLNFAFQCLSTFNEDIVLVANTTNADIDSAMETKSFMRYASLHPFARVMEWLFDKKVADSLFTTLQQSQDALNDADPNSPLVQATLKAAQVLLLAWSLQPTYFDLVRPAIISQNPKTQPISATWTSIDEIFLTHLSTVTDIAQLTTCRQVDIGLECIKLLEKIGASRKLSETPVGQYGSRIISVLTPVSDFLTTQLTAEFTLLEWDLESNDEPLKVIRARAVLDLLKESLKMSDRTPGLAHTLLGFRSRERVVEIIPESPFDKSESLFHAIAACAGSSPTITPQYGNTSWLLALKRGCLEVVLKLAVHPLTARIVQPILRSMDLLSAVSHNLAPASASPSWDGKELSDVDLLRSSGAWSLRDFMRVREGYFELASTELRTAATQHAYSVQEKIVGVLLGTIRMPTGEEVSTASIFELFDFFDAETASPFDLPRSKYFDDSVSACTKEDPETGISFDLKMANLYLILCKKQLKDKGTIQDASQEMAADDEIVSTCNAMMSQNSFAAIQSARLAALEAWTDLVSMIVTTGGMEQADVIALSLQGLLVTLPKFEKSLIDNMDAAALLAKLTLTFTQAIVPASQGSSEQTASVAIERMLSAFRVSLKVITDSTTDLGLRDVAYRTCCAVLASIPNVPTTGRNSQAASARQLLQLVQNAGERLLAVTTEDTFSGRGVTCVSALLFLDGLVLLFQNLKANTQMLRALMKLNYVPVLIDTGVGNVASAFKSDDETIATMSFYHTAMSLLLRLCNTADGAQLIINSGLFPAIEESKLFTTDPDIGLDIENPAALEEFYAFLGDVLRLMTATVVQKGSGLAKSFLQQHRFTVQAILKQATRGHALDAAEELCRLLLVTGFLEDDQASSGAILTNGFT</sequence>
<accession>A0ABR0EVW8</accession>
<keyword evidence="3" id="KW-0813">Transport</keyword>
<gene>
    <name evidence="5" type="ORF">PRZ48_003507</name>
</gene>
<proteinExistence type="inferred from homology"/>
<evidence type="ECO:0000256" key="1">
    <source>
        <dbReference type="ARBA" id="ARBA00004123"/>
    </source>
</evidence>
<keyword evidence="6" id="KW-1185">Reference proteome</keyword>
<dbReference type="EMBL" id="JAXOVC010000002">
    <property type="protein sequence ID" value="KAK4505544.1"/>
    <property type="molecule type" value="Genomic_DNA"/>
</dbReference>
<organism evidence="5 6">
    <name type="scientific">Zasmidium cellare</name>
    <name type="common">Wine cellar mold</name>
    <name type="synonym">Racodium cellare</name>
    <dbReference type="NCBI Taxonomy" id="395010"/>
    <lineage>
        <taxon>Eukaryota</taxon>
        <taxon>Fungi</taxon>
        <taxon>Dikarya</taxon>
        <taxon>Ascomycota</taxon>
        <taxon>Pezizomycotina</taxon>
        <taxon>Dothideomycetes</taxon>
        <taxon>Dothideomycetidae</taxon>
        <taxon>Mycosphaerellales</taxon>
        <taxon>Mycosphaerellaceae</taxon>
        <taxon>Zasmidium</taxon>
    </lineage>
</organism>
<reference evidence="5 6" key="1">
    <citation type="journal article" date="2023" name="G3 (Bethesda)">
        <title>A chromosome-level genome assembly of Zasmidium syzygii isolated from banana leaves.</title>
        <authorList>
            <person name="van Westerhoven A.C."/>
            <person name="Mehrabi R."/>
            <person name="Talebi R."/>
            <person name="Steentjes M.B.F."/>
            <person name="Corcolon B."/>
            <person name="Chong P.A."/>
            <person name="Kema G.H.J."/>
            <person name="Seidl M.F."/>
        </authorList>
    </citation>
    <scope>NUCLEOTIDE SEQUENCE [LARGE SCALE GENOMIC DNA]</scope>
    <source>
        <strain evidence="5 6">P124</strain>
    </source>
</reference>
<evidence type="ECO:0000256" key="2">
    <source>
        <dbReference type="ARBA" id="ARBA00005892"/>
    </source>
</evidence>
<evidence type="ECO:0000256" key="3">
    <source>
        <dbReference type="ARBA" id="ARBA00022448"/>
    </source>
</evidence>
<protein>
    <recommendedName>
        <fullName evidence="7">Nuclear pore complex protein</fullName>
    </recommendedName>
</protein>
<evidence type="ECO:0000256" key="4">
    <source>
        <dbReference type="ARBA" id="ARBA00023242"/>
    </source>
</evidence>
<comment type="caution">
    <text evidence="5">The sequence shown here is derived from an EMBL/GenBank/DDBJ whole genome shotgun (WGS) entry which is preliminary data.</text>
</comment>
<evidence type="ECO:0000313" key="6">
    <source>
        <dbReference type="Proteomes" id="UP001305779"/>
    </source>
</evidence>
<comment type="subcellular location">
    <subcellularLocation>
        <location evidence="1">Nucleus</location>
    </subcellularLocation>
</comment>
<dbReference type="PANTHER" id="PTHR31344:SF0">
    <property type="entry name" value="NUCLEAR PORE COMPLEX PROTEIN NUP205"/>
    <property type="match status" value="1"/>
</dbReference>